<dbReference type="PANTHER" id="PTHR45286">
    <property type="entry name" value="CHAPERONE DNAJ-DOMAIN SUPERFAMILY PROTEIN"/>
    <property type="match status" value="1"/>
</dbReference>
<dbReference type="SMART" id="SM00271">
    <property type="entry name" value="DnaJ"/>
    <property type="match status" value="1"/>
</dbReference>
<dbReference type="OMA" id="WYQVGDK"/>
<evidence type="ECO:0000313" key="3">
    <source>
        <dbReference type="Proteomes" id="UP000596660"/>
    </source>
</evidence>
<dbReference type="PROSITE" id="PS50076">
    <property type="entry name" value="DNAJ_2"/>
    <property type="match status" value="1"/>
</dbReference>
<dbReference type="Gramene" id="AUR62003969-RA">
    <property type="protein sequence ID" value="AUR62003969-RA:cds"/>
    <property type="gene ID" value="AUR62003969"/>
</dbReference>
<dbReference type="Pfam" id="PF00226">
    <property type="entry name" value="DnaJ"/>
    <property type="match status" value="1"/>
</dbReference>
<keyword evidence="3" id="KW-1185">Reference proteome</keyword>
<accession>A0A803KY60</accession>
<dbReference type="CDD" id="cd06257">
    <property type="entry name" value="DnaJ"/>
    <property type="match status" value="1"/>
</dbReference>
<dbReference type="PRINTS" id="PR00625">
    <property type="entry name" value="JDOMAIN"/>
</dbReference>
<dbReference type="EnsemblPlants" id="AUR62003969-RA">
    <property type="protein sequence ID" value="AUR62003969-RA:cds"/>
    <property type="gene ID" value="AUR62003969"/>
</dbReference>
<reference evidence="2" key="1">
    <citation type="journal article" date="2017" name="Nature">
        <title>The genome of Chenopodium quinoa.</title>
        <authorList>
            <person name="Jarvis D.E."/>
            <person name="Ho Y.S."/>
            <person name="Lightfoot D.J."/>
            <person name="Schmoeckel S.M."/>
            <person name="Li B."/>
            <person name="Borm T.J.A."/>
            <person name="Ohyanagi H."/>
            <person name="Mineta K."/>
            <person name="Michell C.T."/>
            <person name="Saber N."/>
            <person name="Kharbatia N.M."/>
            <person name="Rupper R.R."/>
            <person name="Sharp A.R."/>
            <person name="Dally N."/>
            <person name="Boughton B.A."/>
            <person name="Woo Y.H."/>
            <person name="Gao G."/>
            <person name="Schijlen E.G.W.M."/>
            <person name="Guo X."/>
            <person name="Momin A.A."/>
            <person name="Negrao S."/>
            <person name="Al-Babili S."/>
            <person name="Gehring C."/>
            <person name="Roessner U."/>
            <person name="Jung C."/>
            <person name="Murphy K."/>
            <person name="Arold S.T."/>
            <person name="Gojobori T."/>
            <person name="van der Linden C.G."/>
            <person name="van Loo E.N."/>
            <person name="Jellen E.N."/>
            <person name="Maughan P.J."/>
            <person name="Tester M."/>
        </authorList>
    </citation>
    <scope>NUCLEOTIDE SEQUENCE [LARGE SCALE GENOMIC DNA]</scope>
    <source>
        <strain evidence="2">cv. PI 614886</strain>
    </source>
</reference>
<dbReference type="Proteomes" id="UP000596660">
    <property type="component" value="Unplaced"/>
</dbReference>
<dbReference type="PANTHER" id="PTHR45286:SF1">
    <property type="entry name" value="CHAPERONE DNAJ-DOMAIN SUPERFAMILY PROTEIN"/>
    <property type="match status" value="1"/>
</dbReference>
<evidence type="ECO:0000259" key="1">
    <source>
        <dbReference type="PROSITE" id="PS50076"/>
    </source>
</evidence>
<dbReference type="InterPro" id="IPR001623">
    <property type="entry name" value="DnaJ_domain"/>
</dbReference>
<sequence length="630" mass="71646">MSSTVVSEMAAQFQRSYFLSPPLELSPREKARFVLQFIYPSRWFGTNAESAHPEFSGADNAYEVLGVPENSSFEDIKASFRKLAKETHPDLVSSADTDHTVDPKRFVQIVAAYEILSEPTKRALYDQYLQTGRHIEQKHSREGSSYHMYGSYVNTTKQMEVVEWLKWYRHAVKDILSERSLPSGSGYFDVLQREFYSAMHSAYFGPEILSLDLLPDRFEAEERSVFETPEVLHLVSGRDLFGIVRIVDDVPELSDVSYKKLTTALEDLELCQPVDNVGCQTDFANNKASAELPQNNMNDIQNQALDAYKDLELHVCGRLVAMATRIPPKKSSGASDFPDKVDEDSSQDMIHIFLNSQEDPVHFNRCHSNKRTLHGSVSKVVLGTIAGLGTNPDESSCYVYNSNGSKSHVILKHRTPLVKHMHWFQLGDEVSICECRCTRARLPSSNILLSINGGGSEFRVTETLPLINDCSLMRPFRFWLFEPRCSTHDIGGWYVETYGRDRKRKTVPSQRYWDGFESHQECEERLHPAVYLLALAYRTLDIENARRTKQTFWDITQGKSNLSLQCLVVIEELTSIMFWEFMALRSYLKINNPIDCSCVSKIEVPDACLQFSPSAPLLSDFSLGGEHLLC</sequence>
<protein>
    <recommendedName>
        <fullName evidence="1">J domain-containing protein</fullName>
    </recommendedName>
</protein>
<reference evidence="2" key="2">
    <citation type="submission" date="2021-03" db="UniProtKB">
        <authorList>
            <consortium name="EnsemblPlants"/>
        </authorList>
    </citation>
    <scope>IDENTIFICATION</scope>
</reference>
<dbReference type="SUPFAM" id="SSF46565">
    <property type="entry name" value="Chaperone J-domain"/>
    <property type="match status" value="1"/>
</dbReference>
<proteinExistence type="predicted"/>
<dbReference type="AlphaFoldDB" id="A0A803KY60"/>
<organism evidence="2 3">
    <name type="scientific">Chenopodium quinoa</name>
    <name type="common">Quinoa</name>
    <dbReference type="NCBI Taxonomy" id="63459"/>
    <lineage>
        <taxon>Eukaryota</taxon>
        <taxon>Viridiplantae</taxon>
        <taxon>Streptophyta</taxon>
        <taxon>Embryophyta</taxon>
        <taxon>Tracheophyta</taxon>
        <taxon>Spermatophyta</taxon>
        <taxon>Magnoliopsida</taxon>
        <taxon>eudicotyledons</taxon>
        <taxon>Gunneridae</taxon>
        <taxon>Pentapetalae</taxon>
        <taxon>Caryophyllales</taxon>
        <taxon>Chenopodiaceae</taxon>
        <taxon>Chenopodioideae</taxon>
        <taxon>Atripliceae</taxon>
        <taxon>Chenopodium</taxon>
    </lineage>
</organism>
<feature type="domain" description="J" evidence="1">
    <location>
        <begin position="60"/>
        <end position="129"/>
    </location>
</feature>
<dbReference type="Gene3D" id="1.10.287.110">
    <property type="entry name" value="DnaJ domain"/>
    <property type="match status" value="1"/>
</dbReference>
<name>A0A803KY60_CHEQI</name>
<dbReference type="InterPro" id="IPR036869">
    <property type="entry name" value="J_dom_sf"/>
</dbReference>
<evidence type="ECO:0000313" key="2">
    <source>
        <dbReference type="EnsemblPlants" id="AUR62003969-RA:cds"/>
    </source>
</evidence>